<keyword evidence="2" id="KW-1185">Reference proteome</keyword>
<sequence>MLVYLFVLTVLFMIALIKTKPDKILPDESRATAKTPPFFVFLLLSFIYFIMILKQPAVGDYRQYALHFLSSVYRPMDKFLNIMEEPAFYVLTKFMTNYTLSTFWYFAVTSAVICISVGIFINRYSDNKKYAIYFYYTIGLFAFTMAGLRQSLAMSVCLFAHEAIRKRKPLRFLLLVCLAFLFHKSAVFFLPAYLLAKIRWKTMNVLGIVAVYGFISITFNSLYQYIADWLDYSYGIEGTGNGGIFLAILLIISALAIIYKNKLLLKNPDNLIFINLHFGVLALWLFRMFTRTVERPAFYYLYSTIILLDKILDLQADNETEATNQKILVISSLFLFALFFLYRTARDRNLIPYIFI</sequence>
<dbReference type="KEGG" id="acel:acsn021_22580"/>
<dbReference type="Proteomes" id="UP000515561">
    <property type="component" value="Chromosome"/>
</dbReference>
<gene>
    <name evidence="1" type="ORF">acsn021_22580</name>
</gene>
<organism evidence="1 2">
    <name type="scientific">Anaerocolumna cellulosilytica</name>
    <dbReference type="NCBI Taxonomy" id="433286"/>
    <lineage>
        <taxon>Bacteria</taxon>
        <taxon>Bacillati</taxon>
        <taxon>Bacillota</taxon>
        <taxon>Clostridia</taxon>
        <taxon>Lachnospirales</taxon>
        <taxon>Lachnospiraceae</taxon>
        <taxon>Anaerocolumna</taxon>
    </lineage>
</organism>
<name>A0A6S6R065_9FIRM</name>
<dbReference type="EMBL" id="AP023367">
    <property type="protein sequence ID" value="BCJ94689.1"/>
    <property type="molecule type" value="Genomic_DNA"/>
</dbReference>
<dbReference type="InterPro" id="IPR049458">
    <property type="entry name" value="EpsG-like"/>
</dbReference>
<protein>
    <submittedName>
        <fullName evidence="1">Uncharacterized protein</fullName>
    </submittedName>
</protein>
<dbReference type="RefSeq" id="WP_184089425.1">
    <property type="nucleotide sequence ID" value="NZ_AP023367.1"/>
</dbReference>
<dbReference type="Pfam" id="PF14897">
    <property type="entry name" value="EpsG"/>
    <property type="match status" value="1"/>
</dbReference>
<evidence type="ECO:0000313" key="1">
    <source>
        <dbReference type="EMBL" id="BCJ94689.1"/>
    </source>
</evidence>
<proteinExistence type="predicted"/>
<dbReference type="AlphaFoldDB" id="A0A6S6R065"/>
<reference evidence="1 2" key="1">
    <citation type="journal article" date="2016" name="Int. J. Syst. Evol. Microbiol.">
        <title>Descriptions of Anaerotaenia torta gen. nov., sp. nov. and Anaerocolumna cellulosilytica gen. nov., sp. nov. isolated from a methanogenic reactor of cattle waste.</title>
        <authorList>
            <person name="Uek A."/>
            <person name="Ohtaki Y."/>
            <person name="Kaku N."/>
            <person name="Ueki K."/>
        </authorList>
    </citation>
    <scope>NUCLEOTIDE SEQUENCE [LARGE SCALE GENOMIC DNA]</scope>
    <source>
        <strain evidence="1 2">SN021</strain>
    </source>
</reference>
<evidence type="ECO:0000313" key="2">
    <source>
        <dbReference type="Proteomes" id="UP000515561"/>
    </source>
</evidence>
<accession>A0A6S6R065</accession>